<evidence type="ECO:0000256" key="1">
    <source>
        <dbReference type="SAM" id="MobiDB-lite"/>
    </source>
</evidence>
<evidence type="ECO:0000259" key="2">
    <source>
        <dbReference type="Pfam" id="PF14303"/>
    </source>
</evidence>
<reference evidence="3" key="1">
    <citation type="submission" date="2019-10" db="EMBL/GenBank/DDBJ databases">
        <authorList>
            <person name="Zhang R."/>
            <person name="Pan Y."/>
            <person name="Wang J."/>
            <person name="Ma R."/>
            <person name="Yu S."/>
        </authorList>
    </citation>
    <scope>NUCLEOTIDE SEQUENCE</scope>
    <source>
        <strain evidence="3">LA-IB0</strain>
        <tissue evidence="3">Leaf</tissue>
    </source>
</reference>
<evidence type="ECO:0000313" key="3">
    <source>
        <dbReference type="EMBL" id="KAG8377114.1"/>
    </source>
</evidence>
<gene>
    <name evidence="3" type="ORF">BUALT_Bualt09G0134800</name>
</gene>
<evidence type="ECO:0000313" key="4">
    <source>
        <dbReference type="Proteomes" id="UP000826271"/>
    </source>
</evidence>
<dbReference type="AlphaFoldDB" id="A0AAV6X2E2"/>
<dbReference type="Proteomes" id="UP000826271">
    <property type="component" value="Unassembled WGS sequence"/>
</dbReference>
<accession>A0AAV6X2E2</accession>
<comment type="caution">
    <text evidence="3">The sequence shown here is derived from an EMBL/GenBank/DDBJ whole genome shotgun (WGS) entry which is preliminary data.</text>
</comment>
<keyword evidence="4" id="KW-1185">Reference proteome</keyword>
<sequence length="144" mass="16466">MSDRTANYRDDEDIILGQAYMEVSQEPITGISQTSNSLKERKYFMLTLTKKNFKNGFKFDHVWNILKDFENFEANSPPRPQISRKHPSNHVSSQSDNQSPNCDTPDSTGFSQFFVDLNDDDDNVGSSSPQRPIGVKKNQTEKKK</sequence>
<dbReference type="EMBL" id="WHWC01000009">
    <property type="protein sequence ID" value="KAG8377114.1"/>
    <property type="molecule type" value="Genomic_DNA"/>
</dbReference>
<dbReference type="InterPro" id="IPR029466">
    <property type="entry name" value="NAM-associated_C"/>
</dbReference>
<organism evidence="3 4">
    <name type="scientific">Buddleja alternifolia</name>
    <dbReference type="NCBI Taxonomy" id="168488"/>
    <lineage>
        <taxon>Eukaryota</taxon>
        <taxon>Viridiplantae</taxon>
        <taxon>Streptophyta</taxon>
        <taxon>Embryophyta</taxon>
        <taxon>Tracheophyta</taxon>
        <taxon>Spermatophyta</taxon>
        <taxon>Magnoliopsida</taxon>
        <taxon>eudicotyledons</taxon>
        <taxon>Gunneridae</taxon>
        <taxon>Pentapetalae</taxon>
        <taxon>asterids</taxon>
        <taxon>lamiids</taxon>
        <taxon>Lamiales</taxon>
        <taxon>Scrophulariaceae</taxon>
        <taxon>Buddlejeae</taxon>
        <taxon>Buddleja</taxon>
    </lineage>
</organism>
<proteinExistence type="predicted"/>
<feature type="compositionally biased region" description="Polar residues" evidence="1">
    <location>
        <begin position="89"/>
        <end position="111"/>
    </location>
</feature>
<name>A0AAV6X2E2_9LAMI</name>
<dbReference type="Pfam" id="PF14303">
    <property type="entry name" value="NAM-associated"/>
    <property type="match status" value="1"/>
</dbReference>
<protein>
    <recommendedName>
        <fullName evidence="2">No apical meristem-associated C-terminal domain-containing protein</fullName>
    </recommendedName>
</protein>
<feature type="region of interest" description="Disordered" evidence="1">
    <location>
        <begin position="73"/>
        <end position="144"/>
    </location>
</feature>
<feature type="domain" description="No apical meristem-associated C-terminal" evidence="2">
    <location>
        <begin position="57"/>
        <end position="141"/>
    </location>
</feature>